<dbReference type="InterPro" id="IPR041588">
    <property type="entry name" value="Integrase_H2C2"/>
</dbReference>
<gene>
    <name evidence="4" type="ORF">TCAL_13405</name>
</gene>
<dbReference type="PANTHER" id="PTHR37984">
    <property type="entry name" value="PROTEIN CBG26694"/>
    <property type="match status" value="1"/>
</dbReference>
<evidence type="ECO:0000256" key="1">
    <source>
        <dbReference type="ARBA" id="ARBA00012493"/>
    </source>
</evidence>
<dbReference type="PANTHER" id="PTHR37984:SF5">
    <property type="entry name" value="PROTEIN NYNRIN-LIKE"/>
    <property type="match status" value="1"/>
</dbReference>
<feature type="compositionally biased region" description="Low complexity" evidence="2">
    <location>
        <begin position="257"/>
        <end position="283"/>
    </location>
</feature>
<dbReference type="FunFam" id="1.10.340.70:FF:000004">
    <property type="entry name" value="Retrovirus-related Pol polyprotein from transposon 297-like Protein"/>
    <property type="match status" value="1"/>
</dbReference>
<dbReference type="Gene3D" id="1.10.340.70">
    <property type="match status" value="1"/>
</dbReference>
<dbReference type="InterPro" id="IPR050951">
    <property type="entry name" value="Retrovirus_Pol_polyprotein"/>
</dbReference>
<sequence>KEILEGFPDKKSDLPEEIRSYWGGEQEHLSLDGDLILYGERLVIPRCMRKMVLQDLHSSHQGQERTKRRARQVVFWPNLNNDVNTTLQHREQRREHQSCQRKEPIMSEPIPDLPFQNASSDLFEHCGFQYLVCVDRLSDGRSPAMILYGRPLESFVFAYRRTFAPGWLHLAEKLDKKGVDLQETSEKYYNRGSRHLRPLRIGDYVDVQDFRTKLLNMSGQVMAVGTRRDYYIRTPSGRVYWRNRRFLRPRMMPSSPVLLPVSPKTSSASPLTSSTTTETTPTPALRRSSRMKKPVDRMNIGDFNKKSYV</sequence>
<dbReference type="EC" id="2.7.7.49" evidence="1"/>
<evidence type="ECO:0000256" key="2">
    <source>
        <dbReference type="SAM" id="MobiDB-lite"/>
    </source>
</evidence>
<evidence type="ECO:0000259" key="3">
    <source>
        <dbReference type="Pfam" id="PF17921"/>
    </source>
</evidence>
<accession>A0A553PI59</accession>
<comment type="caution">
    <text evidence="4">The sequence shown here is derived from an EMBL/GenBank/DDBJ whole genome shotgun (WGS) entry which is preliminary data.</text>
</comment>
<protein>
    <recommendedName>
        <fullName evidence="1">RNA-directed DNA polymerase</fullName>
        <ecNumber evidence="1">2.7.7.49</ecNumber>
    </recommendedName>
</protein>
<organism evidence="4 5">
    <name type="scientific">Tigriopus californicus</name>
    <name type="common">Marine copepod</name>
    <dbReference type="NCBI Taxonomy" id="6832"/>
    <lineage>
        <taxon>Eukaryota</taxon>
        <taxon>Metazoa</taxon>
        <taxon>Ecdysozoa</taxon>
        <taxon>Arthropoda</taxon>
        <taxon>Crustacea</taxon>
        <taxon>Multicrustacea</taxon>
        <taxon>Hexanauplia</taxon>
        <taxon>Copepoda</taxon>
        <taxon>Harpacticoida</taxon>
        <taxon>Harpacticidae</taxon>
        <taxon>Tigriopus</taxon>
    </lineage>
</organism>
<reference evidence="4 5" key="1">
    <citation type="journal article" date="2018" name="Nat. Ecol. Evol.">
        <title>Genomic signatures of mitonuclear coevolution across populations of Tigriopus californicus.</title>
        <authorList>
            <person name="Barreto F.S."/>
            <person name="Watson E.T."/>
            <person name="Lima T.G."/>
            <person name="Willett C.S."/>
            <person name="Edmands S."/>
            <person name="Li W."/>
            <person name="Burton R.S."/>
        </authorList>
    </citation>
    <scope>NUCLEOTIDE SEQUENCE [LARGE SCALE GENOMIC DNA]</scope>
    <source>
        <strain evidence="4 5">San Diego</strain>
    </source>
</reference>
<dbReference type="OMA" id="LVIPRCM"/>
<evidence type="ECO:0000313" key="4">
    <source>
        <dbReference type="EMBL" id="TRY77371.1"/>
    </source>
</evidence>
<feature type="non-terminal residue" evidence="4">
    <location>
        <position position="309"/>
    </location>
</feature>
<feature type="non-terminal residue" evidence="4">
    <location>
        <position position="1"/>
    </location>
</feature>
<dbReference type="GO" id="GO:0003964">
    <property type="term" value="F:RNA-directed DNA polymerase activity"/>
    <property type="evidence" value="ECO:0007669"/>
    <property type="project" value="UniProtKB-EC"/>
</dbReference>
<proteinExistence type="predicted"/>
<dbReference type="STRING" id="6832.A0A553PI59"/>
<feature type="region of interest" description="Disordered" evidence="2">
    <location>
        <begin position="257"/>
        <end position="309"/>
    </location>
</feature>
<dbReference type="Pfam" id="PF17921">
    <property type="entry name" value="Integrase_H2C2"/>
    <property type="match status" value="1"/>
</dbReference>
<dbReference type="Proteomes" id="UP000318571">
    <property type="component" value="Chromosome 5"/>
</dbReference>
<dbReference type="AlphaFoldDB" id="A0A553PI59"/>
<evidence type="ECO:0000313" key="5">
    <source>
        <dbReference type="Proteomes" id="UP000318571"/>
    </source>
</evidence>
<feature type="domain" description="Integrase zinc-binding" evidence="3">
    <location>
        <begin position="44"/>
        <end position="87"/>
    </location>
</feature>
<keyword evidence="5" id="KW-1185">Reference proteome</keyword>
<dbReference type="EMBL" id="VCGU01000004">
    <property type="protein sequence ID" value="TRY77371.1"/>
    <property type="molecule type" value="Genomic_DNA"/>
</dbReference>
<name>A0A553PI59_TIGCA</name>